<dbReference type="InterPro" id="IPR014044">
    <property type="entry name" value="CAP_dom"/>
</dbReference>
<evidence type="ECO:0000256" key="1">
    <source>
        <dbReference type="SAM" id="MobiDB-lite"/>
    </source>
</evidence>
<proteinExistence type="predicted"/>
<protein>
    <submittedName>
        <fullName evidence="3">SCP domain-containing protein</fullName>
    </submittedName>
</protein>
<dbReference type="SUPFAM" id="SSF55797">
    <property type="entry name" value="PR-1-like"/>
    <property type="match status" value="1"/>
</dbReference>
<dbReference type="AlphaFoldDB" id="A0A5K3EYT3"/>
<evidence type="ECO:0000259" key="2">
    <source>
        <dbReference type="Pfam" id="PF00188"/>
    </source>
</evidence>
<feature type="domain" description="SCP" evidence="2">
    <location>
        <begin position="2"/>
        <end position="47"/>
    </location>
</feature>
<dbReference type="InterPro" id="IPR035940">
    <property type="entry name" value="CAP_sf"/>
</dbReference>
<name>A0A5K3EYT3_MESCO</name>
<accession>A0A5K3EYT3</accession>
<dbReference type="Gene3D" id="3.40.33.10">
    <property type="entry name" value="CAP"/>
    <property type="match status" value="1"/>
</dbReference>
<sequence>MINTLSNEDSHYNYTTNTCKGYCANYKQIVWAETNEVGCAKMLCPYKPSNPIGSSGKQQENQGLASQEDQIQATQMACFYRPAGNVETDRPYKDKDAASKMMSSVGMLISVMLVLHSFK</sequence>
<evidence type="ECO:0000313" key="3">
    <source>
        <dbReference type="WBParaSite" id="MCU_003642-RA"/>
    </source>
</evidence>
<dbReference type="InterPro" id="IPR001283">
    <property type="entry name" value="CRISP-related"/>
</dbReference>
<dbReference type="Pfam" id="PF00188">
    <property type="entry name" value="CAP"/>
    <property type="match status" value="1"/>
</dbReference>
<dbReference type="PANTHER" id="PTHR10334">
    <property type="entry name" value="CYSTEINE-RICH SECRETORY PROTEIN-RELATED"/>
    <property type="match status" value="1"/>
</dbReference>
<feature type="region of interest" description="Disordered" evidence="1">
    <location>
        <begin position="51"/>
        <end position="70"/>
    </location>
</feature>
<dbReference type="WBParaSite" id="MCU_003642-RA">
    <property type="protein sequence ID" value="MCU_003642-RA"/>
    <property type="gene ID" value="MCU_003642"/>
</dbReference>
<organism evidence="3">
    <name type="scientific">Mesocestoides corti</name>
    <name type="common">Flatworm</name>
    <dbReference type="NCBI Taxonomy" id="53468"/>
    <lineage>
        <taxon>Eukaryota</taxon>
        <taxon>Metazoa</taxon>
        <taxon>Spiralia</taxon>
        <taxon>Lophotrochozoa</taxon>
        <taxon>Platyhelminthes</taxon>
        <taxon>Cestoda</taxon>
        <taxon>Eucestoda</taxon>
        <taxon>Cyclophyllidea</taxon>
        <taxon>Mesocestoididae</taxon>
        <taxon>Mesocestoides</taxon>
    </lineage>
</organism>
<reference evidence="3" key="1">
    <citation type="submission" date="2019-11" db="UniProtKB">
        <authorList>
            <consortium name="WormBaseParasite"/>
        </authorList>
    </citation>
    <scope>IDENTIFICATION</scope>
</reference>